<evidence type="ECO:0000256" key="3">
    <source>
        <dbReference type="ARBA" id="ARBA00022490"/>
    </source>
</evidence>
<dbReference type="GO" id="GO:0051015">
    <property type="term" value="F:actin filament binding"/>
    <property type="evidence" value="ECO:0007669"/>
    <property type="project" value="InterPro"/>
</dbReference>
<keyword evidence="3" id="KW-0963">Cytoplasm</keyword>
<dbReference type="SUPFAM" id="SSF47220">
    <property type="entry name" value="alpha-catenin/vinculin-like"/>
    <property type="match status" value="1"/>
</dbReference>
<proteinExistence type="inferred from homology"/>
<accession>A0A915KX63</accession>
<dbReference type="PANTHER" id="PTHR18914:SF9">
    <property type="entry name" value="CATENIN ALPHA"/>
    <property type="match status" value="1"/>
</dbReference>
<evidence type="ECO:0000256" key="1">
    <source>
        <dbReference type="ARBA" id="ARBA00004496"/>
    </source>
</evidence>
<protein>
    <submittedName>
        <fullName evidence="5">Uncharacterized protein</fullName>
    </submittedName>
</protein>
<dbReference type="InterPro" id="IPR036723">
    <property type="entry name" value="Alpha-catenin/vinculin-like_sf"/>
</dbReference>
<dbReference type="GO" id="GO:0098609">
    <property type="term" value="P:cell-cell adhesion"/>
    <property type="evidence" value="ECO:0007669"/>
    <property type="project" value="TreeGrafter"/>
</dbReference>
<dbReference type="Gene3D" id="1.20.120.810">
    <property type="entry name" value="Vinculin, Vh2 four-helix bundle"/>
    <property type="match status" value="1"/>
</dbReference>
<dbReference type="Proteomes" id="UP000887565">
    <property type="component" value="Unplaced"/>
</dbReference>
<evidence type="ECO:0000313" key="4">
    <source>
        <dbReference type="Proteomes" id="UP000887565"/>
    </source>
</evidence>
<keyword evidence="4" id="KW-1185">Reference proteome</keyword>
<dbReference type="GO" id="GO:0016342">
    <property type="term" value="C:catenin complex"/>
    <property type="evidence" value="ECO:0007669"/>
    <property type="project" value="TreeGrafter"/>
</dbReference>
<evidence type="ECO:0000256" key="2">
    <source>
        <dbReference type="ARBA" id="ARBA00008376"/>
    </source>
</evidence>
<name>A0A915KX63_ROMCU</name>
<organism evidence="4 5">
    <name type="scientific">Romanomermis culicivorax</name>
    <name type="common">Nematode worm</name>
    <dbReference type="NCBI Taxonomy" id="13658"/>
    <lineage>
        <taxon>Eukaryota</taxon>
        <taxon>Metazoa</taxon>
        <taxon>Ecdysozoa</taxon>
        <taxon>Nematoda</taxon>
        <taxon>Enoplea</taxon>
        <taxon>Dorylaimia</taxon>
        <taxon>Mermithida</taxon>
        <taxon>Mermithoidea</taxon>
        <taxon>Mermithidae</taxon>
        <taxon>Romanomermis</taxon>
    </lineage>
</organism>
<dbReference type="GO" id="GO:0008013">
    <property type="term" value="F:beta-catenin binding"/>
    <property type="evidence" value="ECO:0007669"/>
    <property type="project" value="TreeGrafter"/>
</dbReference>
<dbReference type="AlphaFoldDB" id="A0A915KX63"/>
<dbReference type="GO" id="GO:0005912">
    <property type="term" value="C:adherens junction"/>
    <property type="evidence" value="ECO:0007669"/>
    <property type="project" value="TreeGrafter"/>
</dbReference>
<dbReference type="PANTHER" id="PTHR18914">
    <property type="entry name" value="ALPHA CATENIN"/>
    <property type="match status" value="1"/>
</dbReference>
<comment type="similarity">
    <text evidence="2">Belongs to the vinculin/alpha-catenin family.</text>
</comment>
<dbReference type="InterPro" id="IPR006077">
    <property type="entry name" value="Vinculin/catenin"/>
</dbReference>
<comment type="subcellular location">
    <subcellularLocation>
        <location evidence="1">Cytoplasm</location>
    </subcellularLocation>
</comment>
<dbReference type="Pfam" id="PF01044">
    <property type="entry name" value="Vinculin"/>
    <property type="match status" value="1"/>
</dbReference>
<dbReference type="GO" id="GO:0016477">
    <property type="term" value="P:cell migration"/>
    <property type="evidence" value="ECO:0007669"/>
    <property type="project" value="TreeGrafter"/>
</dbReference>
<evidence type="ECO:0000313" key="5">
    <source>
        <dbReference type="WBParaSite" id="nRc.2.0.1.t43396-RA"/>
    </source>
</evidence>
<dbReference type="WBParaSite" id="nRc.2.0.1.t43396-RA">
    <property type="protein sequence ID" value="nRc.2.0.1.t43396-RA"/>
    <property type="gene ID" value="nRc.2.0.1.g43396"/>
</dbReference>
<reference evidence="5" key="1">
    <citation type="submission" date="2022-11" db="UniProtKB">
        <authorList>
            <consortium name="WormBaseParasite"/>
        </authorList>
    </citation>
    <scope>IDENTIFICATION</scope>
</reference>
<dbReference type="GO" id="GO:0005737">
    <property type="term" value="C:cytoplasm"/>
    <property type="evidence" value="ECO:0007669"/>
    <property type="project" value="UniProtKB-SubCell"/>
</dbReference>
<sequence>IGKRESSEDLDVALVHLNDATKGLRRHLRRAVVDHVSDHFLDTQVPLLMLVDAARQGRIKDVESRGLIFMNHAENHVVAVLKGFLGGAGAVPPPANVGK</sequence>